<dbReference type="EMBL" id="BMHF01000012">
    <property type="protein sequence ID" value="GGA44153.1"/>
    <property type="molecule type" value="Genomic_DNA"/>
</dbReference>
<evidence type="ECO:0000313" key="4">
    <source>
        <dbReference type="Proteomes" id="UP000609323"/>
    </source>
</evidence>
<feature type="chain" id="PRO_5045039523" evidence="2">
    <location>
        <begin position="29"/>
        <end position="352"/>
    </location>
</feature>
<name>A0ABQ1GHY3_9BACL</name>
<dbReference type="RefSeq" id="WP_094096028.1">
    <property type="nucleotide sequence ID" value="NZ_BMHF01000012.1"/>
</dbReference>
<feature type="compositionally biased region" description="Low complexity" evidence="1">
    <location>
        <begin position="172"/>
        <end position="186"/>
    </location>
</feature>
<reference evidence="4" key="1">
    <citation type="journal article" date="2019" name="Int. J. Syst. Evol. Microbiol.">
        <title>The Global Catalogue of Microorganisms (GCM) 10K type strain sequencing project: providing services to taxonomists for standard genome sequencing and annotation.</title>
        <authorList>
            <consortium name="The Broad Institute Genomics Platform"/>
            <consortium name="The Broad Institute Genome Sequencing Center for Infectious Disease"/>
            <person name="Wu L."/>
            <person name="Ma J."/>
        </authorList>
    </citation>
    <scope>NUCLEOTIDE SEQUENCE [LARGE SCALE GENOMIC DNA]</scope>
    <source>
        <strain evidence="4">CGMCC 1.15044</strain>
    </source>
</reference>
<protein>
    <submittedName>
        <fullName evidence="3">Uncharacterized protein</fullName>
    </submittedName>
</protein>
<sequence>MKGFALSKNITLLLLGALLLTPAVVGNAAAPTGSTVSTATVPAAYTAFSSLLKEAEAPQETAPAEVQLFARKLIQTLGEQEGFTEWKESTAAIDPLGPGTHGWLVSLISPSRTPVGYLIIGAKPEGGLALIEYGSGPEPLYNPKRLSLGSNDSLVPLYGGPTLTQWKVINQSDQSGQTGQSGKSPSMYYEAAGGEALPDSDADWLSREKASPLSDLSGTVVMYSGAQGKPEAADLPKPESSVQHSLFFHPDDNILWMTGKSLKLNPVQFKNAAALADKPVKPDRWVLFSSGASRTYAQSLPISGYQLWNQTAAGQAGSKPIVYLISQTENLTRYISFSALAEAGEFKAWTGR</sequence>
<accession>A0ABQ1GHY3</accession>
<keyword evidence="4" id="KW-1185">Reference proteome</keyword>
<gene>
    <name evidence="3" type="ORF">GCM10010917_31790</name>
</gene>
<evidence type="ECO:0000313" key="3">
    <source>
        <dbReference type="EMBL" id="GGA44153.1"/>
    </source>
</evidence>
<evidence type="ECO:0000256" key="2">
    <source>
        <dbReference type="SAM" id="SignalP"/>
    </source>
</evidence>
<comment type="caution">
    <text evidence="3">The sequence shown here is derived from an EMBL/GenBank/DDBJ whole genome shotgun (WGS) entry which is preliminary data.</text>
</comment>
<evidence type="ECO:0000256" key="1">
    <source>
        <dbReference type="SAM" id="MobiDB-lite"/>
    </source>
</evidence>
<feature type="region of interest" description="Disordered" evidence="1">
    <location>
        <begin position="172"/>
        <end position="191"/>
    </location>
</feature>
<keyword evidence="2" id="KW-0732">Signal</keyword>
<proteinExistence type="predicted"/>
<feature type="signal peptide" evidence="2">
    <location>
        <begin position="1"/>
        <end position="28"/>
    </location>
</feature>
<dbReference type="Proteomes" id="UP000609323">
    <property type="component" value="Unassembled WGS sequence"/>
</dbReference>
<organism evidence="3 4">
    <name type="scientific">Paenibacillus physcomitrellae</name>
    <dbReference type="NCBI Taxonomy" id="1619311"/>
    <lineage>
        <taxon>Bacteria</taxon>
        <taxon>Bacillati</taxon>
        <taxon>Bacillota</taxon>
        <taxon>Bacilli</taxon>
        <taxon>Bacillales</taxon>
        <taxon>Paenibacillaceae</taxon>
        <taxon>Paenibacillus</taxon>
    </lineage>
</organism>